<evidence type="ECO:0000313" key="2">
    <source>
        <dbReference type="Proteomes" id="UP000264006"/>
    </source>
</evidence>
<dbReference type="InterPro" id="IPR019151">
    <property type="entry name" value="Proteasome_assmbl_chaperone_2"/>
</dbReference>
<dbReference type="Gene3D" id="3.40.50.10900">
    <property type="entry name" value="PAC-like subunit"/>
    <property type="match status" value="1"/>
</dbReference>
<accession>A0A346Y3K8</accession>
<dbReference type="AlphaFoldDB" id="A0A346Y3K8"/>
<protein>
    <recommendedName>
        <fullName evidence="3">PAC2 family protein</fullName>
    </recommendedName>
</protein>
<gene>
    <name evidence="1" type="ORF">DVS28_a4390</name>
</gene>
<evidence type="ECO:0008006" key="3">
    <source>
        <dbReference type="Google" id="ProtNLM"/>
    </source>
</evidence>
<dbReference type="SUPFAM" id="SSF159659">
    <property type="entry name" value="Cgl1923-like"/>
    <property type="match status" value="1"/>
</dbReference>
<dbReference type="Proteomes" id="UP000264006">
    <property type="component" value="Chromosome"/>
</dbReference>
<sequence>MATPSIHWTQEVPALRRPVMLLALDGFIDAGNAAQTAAMFLRHRWTAEVVATFDHDTFIDYRARRPTTVMDSGVLRRMEFEELQVLVARVEDSPHDAVFLLGPEPDMRWEAFCATVVRLCRDLGIEQVIGLGAYPAAVPHTRPVNVTSARNIASGEVLPTTSEVAGYTGPVGAQVMLQHRMGEAGIPAVGMWAEVPHYISANNHPSSALALVDVVAGAFGVAIDTTELQAAARAHEEQVDDAVADHPEAAVMISRLEAHHDEGGTAMQVPSGDDLAAEIERFLSDRGGE</sequence>
<dbReference type="KEGG" id="euz:DVS28_a4390"/>
<dbReference type="Pfam" id="PF09754">
    <property type="entry name" value="PAC2"/>
    <property type="match status" value="1"/>
</dbReference>
<dbReference type="EMBL" id="CP031165">
    <property type="protein sequence ID" value="AXV09055.1"/>
    <property type="molecule type" value="Genomic_DNA"/>
</dbReference>
<dbReference type="OrthoDB" id="3733464at2"/>
<dbReference type="RefSeq" id="WP_114593304.1">
    <property type="nucleotide sequence ID" value="NZ_CP031165.1"/>
</dbReference>
<dbReference type="InterPro" id="IPR038389">
    <property type="entry name" value="PSMG2_sf"/>
</dbReference>
<name>A0A346Y3K8_9ACTN</name>
<proteinExistence type="predicted"/>
<keyword evidence="2" id="KW-1185">Reference proteome</keyword>
<dbReference type="InterPro" id="IPR008492">
    <property type="entry name" value="Rv2714-like"/>
</dbReference>
<dbReference type="PIRSF" id="PIRSF028754">
    <property type="entry name" value="UCP028754"/>
    <property type="match status" value="1"/>
</dbReference>
<reference evidence="1 2" key="1">
    <citation type="submission" date="2018-09" db="EMBL/GenBank/DDBJ databases">
        <title>Complete genome sequence of Euzebya sp. DY32-46 isolated from seawater of Pacific Ocean.</title>
        <authorList>
            <person name="Xu L."/>
            <person name="Wu Y.-H."/>
            <person name="Xu X.-W."/>
        </authorList>
    </citation>
    <scope>NUCLEOTIDE SEQUENCE [LARGE SCALE GENOMIC DNA]</scope>
    <source>
        <strain evidence="1 2">DY32-46</strain>
    </source>
</reference>
<evidence type="ECO:0000313" key="1">
    <source>
        <dbReference type="EMBL" id="AXV09055.1"/>
    </source>
</evidence>
<organism evidence="1 2">
    <name type="scientific">Euzebya pacifica</name>
    <dbReference type="NCBI Taxonomy" id="1608957"/>
    <lineage>
        <taxon>Bacteria</taxon>
        <taxon>Bacillati</taxon>
        <taxon>Actinomycetota</taxon>
        <taxon>Nitriliruptoria</taxon>
        <taxon>Euzebyales</taxon>
    </lineage>
</organism>